<dbReference type="EMBL" id="KZ506325">
    <property type="protein sequence ID" value="PKU40160.1"/>
    <property type="molecule type" value="Genomic_DNA"/>
</dbReference>
<evidence type="ECO:0000313" key="2">
    <source>
        <dbReference type="Proteomes" id="UP000233556"/>
    </source>
</evidence>
<evidence type="ECO:0008006" key="3">
    <source>
        <dbReference type="Google" id="ProtNLM"/>
    </source>
</evidence>
<dbReference type="PANTHER" id="PTHR33395:SF22">
    <property type="entry name" value="REVERSE TRANSCRIPTASE DOMAIN-CONTAINING PROTEIN"/>
    <property type="match status" value="1"/>
</dbReference>
<dbReference type="AlphaFoldDB" id="A0A2I0U264"/>
<proteinExistence type="predicted"/>
<organism evidence="1 2">
    <name type="scientific">Limosa lapponica baueri</name>
    <dbReference type="NCBI Taxonomy" id="1758121"/>
    <lineage>
        <taxon>Eukaryota</taxon>
        <taxon>Metazoa</taxon>
        <taxon>Chordata</taxon>
        <taxon>Craniata</taxon>
        <taxon>Vertebrata</taxon>
        <taxon>Euteleostomi</taxon>
        <taxon>Archelosauria</taxon>
        <taxon>Archosauria</taxon>
        <taxon>Dinosauria</taxon>
        <taxon>Saurischia</taxon>
        <taxon>Theropoda</taxon>
        <taxon>Coelurosauria</taxon>
        <taxon>Aves</taxon>
        <taxon>Neognathae</taxon>
        <taxon>Neoaves</taxon>
        <taxon>Charadriiformes</taxon>
        <taxon>Scolopacidae</taxon>
        <taxon>Limosa</taxon>
    </lineage>
</organism>
<evidence type="ECO:0000313" key="1">
    <source>
        <dbReference type="EMBL" id="PKU40160.1"/>
    </source>
</evidence>
<reference evidence="2" key="2">
    <citation type="submission" date="2017-12" db="EMBL/GenBank/DDBJ databases">
        <title>Genome sequence of the Bar-tailed Godwit (Limosa lapponica baueri).</title>
        <authorList>
            <person name="Lima N.C.B."/>
            <person name="Parody-Merino A.M."/>
            <person name="Battley P.F."/>
            <person name="Fidler A.E."/>
            <person name="Prosdocimi F."/>
        </authorList>
    </citation>
    <scope>NUCLEOTIDE SEQUENCE [LARGE SCALE GENOMIC DNA]</scope>
</reference>
<dbReference type="InterPro" id="IPR036691">
    <property type="entry name" value="Endo/exonu/phosph_ase_sf"/>
</dbReference>
<keyword evidence="2" id="KW-1185">Reference proteome</keyword>
<accession>A0A2I0U264</accession>
<name>A0A2I0U264_LIMLA</name>
<dbReference type="PANTHER" id="PTHR33395">
    <property type="entry name" value="TRANSCRIPTASE, PUTATIVE-RELATED-RELATED"/>
    <property type="match status" value="1"/>
</dbReference>
<sequence length="221" mass="24923">MKENLECIEVSYGDCRSPIKCLWVKIRGVISMTIGICYQPPNQDDKTNEIIFGSLKQALGQQNLDLIGDFNYPDICWKNNTAAHMSSVEFLESVEDCFLIQILDTPRMRHCWTCYSQTKKNCFVISQLVMALAAVSTVEPQALGTKIQVDANTGPPSVKEELLCELLQELDPYKSMGPDTIDLRLRELADVILRPLSITFEMSWRSGGVPEDWKKANVTVI</sequence>
<dbReference type="Gene3D" id="3.60.10.10">
    <property type="entry name" value="Endonuclease/exonuclease/phosphatase"/>
    <property type="match status" value="1"/>
</dbReference>
<gene>
    <name evidence="1" type="ORF">llap_9531</name>
</gene>
<protein>
    <recommendedName>
        <fullName evidence="3">Rna-directed dna polymerase from mobile element jockey-like</fullName>
    </recommendedName>
</protein>
<reference evidence="2" key="1">
    <citation type="submission" date="2017-11" db="EMBL/GenBank/DDBJ databases">
        <authorList>
            <person name="Lima N.C."/>
            <person name="Parody-Merino A.M."/>
            <person name="Battley P.F."/>
            <person name="Fidler A.E."/>
            <person name="Prosdocimi F."/>
        </authorList>
    </citation>
    <scope>NUCLEOTIDE SEQUENCE [LARGE SCALE GENOMIC DNA]</scope>
</reference>
<dbReference type="Proteomes" id="UP000233556">
    <property type="component" value="Unassembled WGS sequence"/>
</dbReference>